<proteinExistence type="predicted"/>
<gene>
    <name evidence="1" type="ORF">UFOVP162_41</name>
</gene>
<evidence type="ECO:0000313" key="1">
    <source>
        <dbReference type="EMBL" id="CAB5238377.1"/>
    </source>
</evidence>
<name>A0A6J7XRE9_9CAUD</name>
<accession>A0A6J7XRE9</accession>
<sequence>MEQQLINILFSAALAVAGWFARELWTAVQELKSDLSKLPLFYVARQDYRDDMKEVKDMLSKIFDRLENKQDKG</sequence>
<organism evidence="1">
    <name type="scientific">uncultured Caudovirales phage</name>
    <dbReference type="NCBI Taxonomy" id="2100421"/>
    <lineage>
        <taxon>Viruses</taxon>
        <taxon>Duplodnaviria</taxon>
        <taxon>Heunggongvirae</taxon>
        <taxon>Uroviricota</taxon>
        <taxon>Caudoviricetes</taxon>
        <taxon>Peduoviridae</taxon>
        <taxon>Maltschvirus</taxon>
        <taxon>Maltschvirus maltsch</taxon>
    </lineage>
</organism>
<protein>
    <submittedName>
        <fullName evidence="1">Uncharacterized protein</fullName>
    </submittedName>
</protein>
<reference evidence="1" key="1">
    <citation type="submission" date="2020-05" db="EMBL/GenBank/DDBJ databases">
        <authorList>
            <person name="Chiriac C."/>
            <person name="Salcher M."/>
            <person name="Ghai R."/>
            <person name="Kavagutti S V."/>
        </authorList>
    </citation>
    <scope>NUCLEOTIDE SEQUENCE</scope>
</reference>
<dbReference type="EMBL" id="LR798453">
    <property type="protein sequence ID" value="CAB5238377.1"/>
    <property type="molecule type" value="Genomic_DNA"/>
</dbReference>